<feature type="domain" description="NADP-dependent oxidoreductase" evidence="2">
    <location>
        <begin position="15"/>
        <end position="304"/>
    </location>
</feature>
<evidence type="ECO:0000256" key="1">
    <source>
        <dbReference type="ARBA" id="ARBA00023002"/>
    </source>
</evidence>
<dbReference type="InterPro" id="IPR050791">
    <property type="entry name" value="Aldo-Keto_reductase"/>
</dbReference>
<gene>
    <name evidence="3" type="ORF">roselon_01715</name>
</gene>
<dbReference type="HOGENOM" id="CLU_023205_2_1_5"/>
<dbReference type="RefSeq" id="WP_025311897.1">
    <property type="nucleotide sequence ID" value="NZ_CP004372.1"/>
</dbReference>
<dbReference type="AlphaFoldDB" id="W8RSD2"/>
<dbReference type="PANTHER" id="PTHR43625">
    <property type="entry name" value="AFLATOXIN B1 ALDEHYDE REDUCTASE"/>
    <property type="match status" value="1"/>
</dbReference>
<dbReference type="EMBL" id="CP004372">
    <property type="protein sequence ID" value="AHM04084.1"/>
    <property type="molecule type" value="Genomic_DNA"/>
</dbReference>
<dbReference type="STRING" id="1294273.roselon_01715"/>
<reference evidence="3 4" key="1">
    <citation type="submission" date="2013-03" db="EMBL/GenBank/DDBJ databases">
        <authorList>
            <person name="Fiebig A."/>
            <person name="Goeker M."/>
            <person name="Klenk H.-P.P."/>
        </authorList>
    </citation>
    <scope>NUCLEOTIDE SEQUENCE [LARGE SCALE GENOMIC DNA]</scope>
    <source>
        <strain evidence="4">DSM 19469</strain>
    </source>
</reference>
<dbReference type="PATRIC" id="fig|1294273.3.peg.1689"/>
<dbReference type="GO" id="GO:0005737">
    <property type="term" value="C:cytoplasm"/>
    <property type="evidence" value="ECO:0007669"/>
    <property type="project" value="TreeGrafter"/>
</dbReference>
<dbReference type="KEGG" id="red:roselon_01715"/>
<evidence type="ECO:0000313" key="4">
    <source>
        <dbReference type="Proteomes" id="UP000019593"/>
    </source>
</evidence>
<proteinExistence type="predicted"/>
<evidence type="ECO:0000259" key="2">
    <source>
        <dbReference type="Pfam" id="PF00248"/>
    </source>
</evidence>
<organism evidence="3 4">
    <name type="scientific">Roseicyclus elongatus DSM 19469</name>
    <dbReference type="NCBI Taxonomy" id="1294273"/>
    <lineage>
        <taxon>Bacteria</taxon>
        <taxon>Pseudomonadati</taxon>
        <taxon>Pseudomonadota</taxon>
        <taxon>Alphaproteobacteria</taxon>
        <taxon>Rhodobacterales</taxon>
        <taxon>Roseobacteraceae</taxon>
        <taxon>Roseicyclus</taxon>
    </lineage>
</organism>
<dbReference type="OrthoDB" id="9803483at2"/>
<name>W8RSD2_9RHOB</name>
<dbReference type="PANTHER" id="PTHR43625:SF40">
    <property type="entry name" value="ALDO-KETO REDUCTASE YAKC [NADP(+)]"/>
    <property type="match status" value="1"/>
</dbReference>
<sequence>MKLKRRIAGQKVGAVGLGCMSFGGVYGATTEGESHACLAAAIDLGITHWDVAEIYGMGISERAIGAYLAQTNAPVTLATKAGIYPKPTRHFRNDAEALRRSLEGSLERLGRDSVDLFYIHRREADRPIEEVMETLAGFIAEGLIGAIGLSEVAPATLRRAHAVHPVAAVQSEYSLWTRQPELGMIQTCAELGVTFVAFSPVGRGIFADRFPRREDFPPEDFRQANPRFVEPNFSANKAAIAPFQDWCRARGWSTAATAVAWTLAQGDHILPIPGTRTAANLRDLVRADDIVLSAQDLAEIEAILPAGFAHGDRYSDAQYGGVERYC</sequence>
<accession>W8RSD2</accession>
<dbReference type="Gene3D" id="3.20.20.100">
    <property type="entry name" value="NADP-dependent oxidoreductase domain"/>
    <property type="match status" value="1"/>
</dbReference>
<keyword evidence="1" id="KW-0560">Oxidoreductase</keyword>
<dbReference type="InterPro" id="IPR036812">
    <property type="entry name" value="NAD(P)_OxRdtase_dom_sf"/>
</dbReference>
<dbReference type="InterPro" id="IPR023210">
    <property type="entry name" value="NADP_OxRdtase_dom"/>
</dbReference>
<keyword evidence="4" id="KW-1185">Reference proteome</keyword>
<dbReference type="GO" id="GO:0016491">
    <property type="term" value="F:oxidoreductase activity"/>
    <property type="evidence" value="ECO:0007669"/>
    <property type="project" value="UniProtKB-KW"/>
</dbReference>
<dbReference type="Proteomes" id="UP000019593">
    <property type="component" value="Chromosome"/>
</dbReference>
<evidence type="ECO:0000313" key="3">
    <source>
        <dbReference type="EMBL" id="AHM04084.1"/>
    </source>
</evidence>
<dbReference type="eggNOG" id="COG0667">
    <property type="taxonomic scope" value="Bacteria"/>
</dbReference>
<dbReference type="SUPFAM" id="SSF51430">
    <property type="entry name" value="NAD(P)-linked oxidoreductase"/>
    <property type="match status" value="1"/>
</dbReference>
<protein>
    <submittedName>
        <fullName evidence="3">Aldo-keto reductase</fullName>
    </submittedName>
</protein>
<dbReference type="Pfam" id="PF00248">
    <property type="entry name" value="Aldo_ket_red"/>
    <property type="match status" value="1"/>
</dbReference>